<comment type="caution">
    <text evidence="2">The sequence shown here is derived from an EMBL/GenBank/DDBJ whole genome shotgun (WGS) entry which is preliminary data.</text>
</comment>
<sequence length="488" mass="55435">MKISEEKYSDTEEEEEYKEDQYSDTEEQPTAVFLRNPFKNRPITFKRLLQHFAVYTKQNKSSMTYLLNLLIRHQPDPMYDTLPHTGKQLLHIDGSDVPTFDIHLSLAEEIQCNISVPKTDESRPDNHVQADSEEENPMPKCYYRTTSNSTTSSRKRQRSQPKPLPQAAALDDGRKYMHFGVEAALAGESPGQVFQNANLLQYARLYNKSPDMIPSSILSYPFISPFTSFNVEQLFDREKALKQALRILKGESEEDEPSGPIPHYFLIINIDGVLAFTNSEQSEIIPILGLVHSVKSSAFSEEKAILLETTYPFVIGFFHGKSKPNLDKFLQPLLSELRRLSPNNKDPIQTKGREFTVSLRCVVADTPMRTYLKKIKSHSGYWSCERCIQKGERRLTVSKKKKSIQFLELNAPPRIDIDFLSYCLSDDSIDDHLVNVHDVSPFIDLGLPMVTGFVIDPMHTLTAGAFGRRLVGIASVKKEGKLKPSQLA</sequence>
<reference evidence="2" key="1">
    <citation type="submission" date="2021-11" db="EMBL/GenBank/DDBJ databases">
        <authorList>
            <person name="Schell T."/>
        </authorList>
    </citation>
    <scope>NUCLEOTIDE SEQUENCE</scope>
    <source>
        <strain evidence="2">M5</strain>
    </source>
</reference>
<evidence type="ECO:0000256" key="1">
    <source>
        <dbReference type="SAM" id="MobiDB-lite"/>
    </source>
</evidence>
<feature type="region of interest" description="Disordered" evidence="1">
    <location>
        <begin position="115"/>
        <end position="169"/>
    </location>
</feature>
<accession>A0A8J2RM19</accession>
<feature type="compositionally biased region" description="Basic and acidic residues" evidence="1">
    <location>
        <begin position="118"/>
        <end position="130"/>
    </location>
</feature>
<organism evidence="2 3">
    <name type="scientific">Daphnia galeata</name>
    <dbReference type="NCBI Taxonomy" id="27404"/>
    <lineage>
        <taxon>Eukaryota</taxon>
        <taxon>Metazoa</taxon>
        <taxon>Ecdysozoa</taxon>
        <taxon>Arthropoda</taxon>
        <taxon>Crustacea</taxon>
        <taxon>Branchiopoda</taxon>
        <taxon>Diplostraca</taxon>
        <taxon>Cladocera</taxon>
        <taxon>Anomopoda</taxon>
        <taxon>Daphniidae</taxon>
        <taxon>Daphnia</taxon>
    </lineage>
</organism>
<dbReference type="Proteomes" id="UP000789390">
    <property type="component" value="Unassembled WGS sequence"/>
</dbReference>
<dbReference type="AlphaFoldDB" id="A0A8J2RM19"/>
<feature type="compositionally biased region" description="Basic and acidic residues" evidence="1">
    <location>
        <begin position="1"/>
        <end position="10"/>
    </location>
</feature>
<gene>
    <name evidence="2" type="ORF">DGAL_LOCUS8021</name>
</gene>
<feature type="compositionally biased region" description="Acidic residues" evidence="1">
    <location>
        <begin position="11"/>
        <end position="27"/>
    </location>
</feature>
<evidence type="ECO:0000313" key="3">
    <source>
        <dbReference type="Proteomes" id="UP000789390"/>
    </source>
</evidence>
<protein>
    <submittedName>
        <fullName evidence="2">Uncharacterized protein</fullName>
    </submittedName>
</protein>
<dbReference type="OrthoDB" id="6391281at2759"/>
<keyword evidence="3" id="KW-1185">Reference proteome</keyword>
<dbReference type="PANTHER" id="PTHR33053">
    <property type="entry name" value="PROTEIN, PUTATIVE-RELATED"/>
    <property type="match status" value="1"/>
</dbReference>
<dbReference type="EMBL" id="CAKKLH010000168">
    <property type="protein sequence ID" value="CAH0105065.1"/>
    <property type="molecule type" value="Genomic_DNA"/>
</dbReference>
<name>A0A8J2RM19_9CRUS</name>
<proteinExistence type="predicted"/>
<evidence type="ECO:0000313" key="2">
    <source>
        <dbReference type="EMBL" id="CAH0105065.1"/>
    </source>
</evidence>
<feature type="region of interest" description="Disordered" evidence="1">
    <location>
        <begin position="1"/>
        <end position="30"/>
    </location>
</feature>
<dbReference type="PANTHER" id="PTHR33053:SF9">
    <property type="entry name" value="AGAP000105-PA"/>
    <property type="match status" value="1"/>
</dbReference>